<proteinExistence type="predicted"/>
<name>A0A857KGK8_9ACTN</name>
<dbReference type="RefSeq" id="WP_005188282.1">
    <property type="nucleotide sequence ID" value="NZ_CP045804.1"/>
</dbReference>
<keyword evidence="2" id="KW-0812">Transmembrane</keyword>
<evidence type="ECO:0000256" key="1">
    <source>
        <dbReference type="SAM" id="MobiDB-lite"/>
    </source>
</evidence>
<organism evidence="3">
    <name type="scientific">Gordonia amarae</name>
    <dbReference type="NCBI Taxonomy" id="36821"/>
    <lineage>
        <taxon>Bacteria</taxon>
        <taxon>Bacillati</taxon>
        <taxon>Actinomycetota</taxon>
        <taxon>Actinomycetes</taxon>
        <taxon>Mycobacteriales</taxon>
        <taxon>Gordoniaceae</taxon>
        <taxon>Gordonia</taxon>
    </lineage>
</organism>
<protein>
    <submittedName>
        <fullName evidence="3">DUF4229 domain-containing protein</fullName>
    </submittedName>
</protein>
<dbReference type="AlphaFoldDB" id="A0A857KGK8"/>
<evidence type="ECO:0000313" key="3">
    <source>
        <dbReference type="EMBL" id="QHN38460.1"/>
    </source>
</evidence>
<sequence length="125" mass="13350">MDWRTLNGVRSDGQQQNQGSGAAGTSSGSGTGGSGTGSLVRAMVLYTLARLALVAVFTVVIMFVPRLFDVEVPFIAALAFGVLIALPLGMFLFKGLRTDVNANIEAVDAERRRKHDDLQARLRGK</sequence>
<dbReference type="InterPro" id="IPR025323">
    <property type="entry name" value="DUF4229"/>
</dbReference>
<gene>
    <name evidence="3" type="ORF">GII30_04040</name>
</gene>
<keyword evidence="2" id="KW-1133">Transmembrane helix</keyword>
<feature type="region of interest" description="Disordered" evidence="1">
    <location>
        <begin position="1"/>
        <end position="35"/>
    </location>
</feature>
<keyword evidence="2" id="KW-0472">Membrane</keyword>
<evidence type="ECO:0000256" key="2">
    <source>
        <dbReference type="SAM" id="Phobius"/>
    </source>
</evidence>
<feature type="transmembrane region" description="Helical" evidence="2">
    <location>
        <begin position="48"/>
        <end position="68"/>
    </location>
</feature>
<dbReference type="EMBL" id="CP045810">
    <property type="protein sequence ID" value="QHN38460.1"/>
    <property type="molecule type" value="Genomic_DNA"/>
</dbReference>
<accession>A0A857KGK8</accession>
<dbReference type="Pfam" id="PF14012">
    <property type="entry name" value="DUF4229"/>
    <property type="match status" value="1"/>
</dbReference>
<reference evidence="3" key="1">
    <citation type="journal article" date="2021" name="Nat. Microbiol.">
        <title>Cocultivation of an ultrasmall environmental parasitic bacterium with lytic ability against bacteria associated with wastewater foams.</title>
        <authorList>
            <person name="Batinovic S."/>
            <person name="Rose J.J.A."/>
            <person name="Ratcliffe J."/>
            <person name="Seviour R.J."/>
            <person name="Petrovski S."/>
        </authorList>
    </citation>
    <scope>NUCLEOTIDE SEQUENCE</scope>
    <source>
        <strain evidence="3">CON44</strain>
    </source>
</reference>
<feature type="transmembrane region" description="Helical" evidence="2">
    <location>
        <begin position="74"/>
        <end position="93"/>
    </location>
</feature>